<keyword evidence="1 7" id="KW-0808">Transferase</keyword>
<gene>
    <name evidence="7 9" type="primary">tsaD</name>
    <name evidence="9" type="ORF">KE626_22885</name>
</gene>
<comment type="subcellular location">
    <subcellularLocation>
        <location evidence="7">Cytoplasm</location>
    </subcellularLocation>
</comment>
<dbReference type="NCBIfam" id="TIGR03723">
    <property type="entry name" value="T6A_TsaD_YgjD"/>
    <property type="match status" value="1"/>
</dbReference>
<evidence type="ECO:0000313" key="9">
    <source>
        <dbReference type="EMBL" id="MBS0030190.1"/>
    </source>
</evidence>
<dbReference type="PROSITE" id="PS01016">
    <property type="entry name" value="GLYCOPROTEASE"/>
    <property type="match status" value="1"/>
</dbReference>
<dbReference type="EMBL" id="JAGTXB010000012">
    <property type="protein sequence ID" value="MBS0030190.1"/>
    <property type="molecule type" value="Genomic_DNA"/>
</dbReference>
<feature type="binding site" evidence="7">
    <location>
        <position position="303"/>
    </location>
    <ligand>
        <name>Fe cation</name>
        <dbReference type="ChEBI" id="CHEBI:24875"/>
    </ligand>
</feature>
<dbReference type="InterPro" id="IPR043129">
    <property type="entry name" value="ATPase_NBD"/>
</dbReference>
<feature type="binding site" evidence="7">
    <location>
        <position position="111"/>
    </location>
    <ligand>
        <name>Fe cation</name>
        <dbReference type="ChEBI" id="CHEBI:24875"/>
    </ligand>
</feature>
<comment type="catalytic activity">
    <reaction evidence="6 7">
        <text>L-threonylcarbamoyladenylate + adenosine(37) in tRNA = N(6)-L-threonylcarbamoyladenosine(37) in tRNA + AMP + H(+)</text>
        <dbReference type="Rhea" id="RHEA:37059"/>
        <dbReference type="Rhea" id="RHEA-COMP:10162"/>
        <dbReference type="Rhea" id="RHEA-COMP:10163"/>
        <dbReference type="ChEBI" id="CHEBI:15378"/>
        <dbReference type="ChEBI" id="CHEBI:73682"/>
        <dbReference type="ChEBI" id="CHEBI:74411"/>
        <dbReference type="ChEBI" id="CHEBI:74418"/>
        <dbReference type="ChEBI" id="CHEBI:456215"/>
        <dbReference type="EC" id="2.3.1.234"/>
    </reaction>
</comment>
<feature type="binding site" evidence="7">
    <location>
        <position position="180"/>
    </location>
    <ligand>
        <name>substrate</name>
    </ligand>
</feature>
<proteinExistence type="inferred from homology"/>
<dbReference type="Gene3D" id="3.30.420.40">
    <property type="match status" value="2"/>
</dbReference>
<dbReference type="NCBIfam" id="TIGR00329">
    <property type="entry name" value="gcp_kae1"/>
    <property type="match status" value="1"/>
</dbReference>
<feature type="binding site" evidence="7">
    <location>
        <position position="115"/>
    </location>
    <ligand>
        <name>Fe cation</name>
        <dbReference type="ChEBI" id="CHEBI:24875"/>
    </ligand>
</feature>
<feature type="binding site" evidence="7">
    <location>
        <position position="167"/>
    </location>
    <ligand>
        <name>substrate</name>
    </ligand>
</feature>
<keyword evidence="7" id="KW-0963">Cytoplasm</keyword>
<reference evidence="9 10" key="1">
    <citation type="submission" date="2021-04" db="EMBL/GenBank/DDBJ databases">
        <title>Chitinophaga sp. nov., isolated from the rhizosphere soil.</title>
        <authorList>
            <person name="He S."/>
        </authorList>
    </citation>
    <scope>NUCLEOTIDE SEQUENCE [LARGE SCALE GENOMIC DNA]</scope>
    <source>
        <strain evidence="9 10">2R12</strain>
    </source>
</reference>
<keyword evidence="10" id="KW-1185">Reference proteome</keyword>
<feature type="domain" description="Gcp-like" evidence="8">
    <location>
        <begin position="24"/>
        <end position="309"/>
    </location>
</feature>
<organism evidence="9 10">
    <name type="scientific">Chitinophaga hostae</name>
    <dbReference type="NCBI Taxonomy" id="2831022"/>
    <lineage>
        <taxon>Bacteria</taxon>
        <taxon>Pseudomonadati</taxon>
        <taxon>Bacteroidota</taxon>
        <taxon>Chitinophagia</taxon>
        <taxon>Chitinophagales</taxon>
        <taxon>Chitinophagaceae</taxon>
        <taxon>Chitinophaga</taxon>
    </lineage>
</organism>
<dbReference type="InterPro" id="IPR000905">
    <property type="entry name" value="Gcp-like_dom"/>
</dbReference>
<evidence type="ECO:0000256" key="2">
    <source>
        <dbReference type="ARBA" id="ARBA00022694"/>
    </source>
</evidence>
<dbReference type="RefSeq" id="WP_211975327.1">
    <property type="nucleotide sequence ID" value="NZ_CBFHAM010000034.1"/>
</dbReference>
<feature type="binding site" evidence="7">
    <location>
        <position position="275"/>
    </location>
    <ligand>
        <name>substrate</name>
    </ligand>
</feature>
<dbReference type="InterPro" id="IPR017861">
    <property type="entry name" value="KAE1/TsaD"/>
</dbReference>
<dbReference type="InterPro" id="IPR017860">
    <property type="entry name" value="Peptidase_M22_CS"/>
</dbReference>
<dbReference type="PANTHER" id="PTHR11735">
    <property type="entry name" value="TRNA N6-ADENOSINE THREONYLCARBAMOYLTRANSFERASE"/>
    <property type="match status" value="1"/>
</dbReference>
<feature type="binding site" evidence="7">
    <location>
        <position position="184"/>
    </location>
    <ligand>
        <name>substrate</name>
    </ligand>
</feature>
<evidence type="ECO:0000256" key="1">
    <source>
        <dbReference type="ARBA" id="ARBA00022679"/>
    </source>
</evidence>
<comment type="caution">
    <text evidence="9">The sequence shown here is derived from an EMBL/GenBank/DDBJ whole genome shotgun (WGS) entry which is preliminary data.</text>
</comment>
<evidence type="ECO:0000256" key="5">
    <source>
        <dbReference type="ARBA" id="ARBA00023315"/>
    </source>
</evidence>
<keyword evidence="4 7" id="KW-0408">Iron</keyword>
<evidence type="ECO:0000256" key="4">
    <source>
        <dbReference type="ARBA" id="ARBA00023004"/>
    </source>
</evidence>
<evidence type="ECO:0000256" key="7">
    <source>
        <dbReference type="HAMAP-Rule" id="MF_01445"/>
    </source>
</evidence>
<comment type="cofactor">
    <cofactor evidence="7">
        <name>Fe(2+)</name>
        <dbReference type="ChEBI" id="CHEBI:29033"/>
    </cofactor>
    <text evidence="7">Binds 1 Fe(2+) ion per subunit.</text>
</comment>
<evidence type="ECO:0000256" key="3">
    <source>
        <dbReference type="ARBA" id="ARBA00022723"/>
    </source>
</evidence>
<dbReference type="PRINTS" id="PR00789">
    <property type="entry name" value="OSIALOPTASE"/>
</dbReference>
<dbReference type="PANTHER" id="PTHR11735:SF6">
    <property type="entry name" value="TRNA N6-ADENOSINE THREONYLCARBAMOYLTRANSFERASE, MITOCHONDRIAL"/>
    <property type="match status" value="1"/>
</dbReference>
<dbReference type="SUPFAM" id="SSF53067">
    <property type="entry name" value="Actin-like ATPase domain"/>
    <property type="match status" value="1"/>
</dbReference>
<feature type="binding site" evidence="7">
    <location>
        <begin position="134"/>
        <end position="138"/>
    </location>
    <ligand>
        <name>substrate</name>
    </ligand>
</feature>
<dbReference type="Pfam" id="PF00814">
    <property type="entry name" value="TsaD"/>
    <property type="match status" value="1"/>
</dbReference>
<sequence length="334" mass="36135">MSVKILAIESSCDDTGAAVLVDGKVLSNHIANQKIHEQYGGVVPELASRAHQENIVPVVDIALKTAGVKREELSAIAFTQSPGLIGSLLVGSCFAKSMAMALDIPLIGVHHMQAHVLANFIDDPKPDFPFLCLTVSGGHTQIVLCESPLRMRVIGETLDDAAGEAFDKSAKILGLPYPGGPLIDKYAKTGNPYRFKFTEPKIPELNFSFSGLKTGILYFLQENQQKNPDFIQENLADICASIQERIISILLNKVVKASEETGIRDIAIAGGVSANSGLRSALEVYGKKYHWRTFIPKFEYCTDNAGMIAITAYYKFLAGDFAGLDAVPTARAAF</sequence>
<evidence type="ECO:0000256" key="6">
    <source>
        <dbReference type="ARBA" id="ARBA00048117"/>
    </source>
</evidence>
<dbReference type="Proteomes" id="UP000676386">
    <property type="component" value="Unassembled WGS sequence"/>
</dbReference>
<keyword evidence="3 7" id="KW-0479">Metal-binding</keyword>
<evidence type="ECO:0000259" key="8">
    <source>
        <dbReference type="Pfam" id="PF00814"/>
    </source>
</evidence>
<evidence type="ECO:0000313" key="10">
    <source>
        <dbReference type="Proteomes" id="UP000676386"/>
    </source>
</evidence>
<dbReference type="GO" id="GO:0061711">
    <property type="term" value="F:tRNA N(6)-L-threonylcarbamoyladenine synthase activity"/>
    <property type="evidence" value="ECO:0007669"/>
    <property type="project" value="UniProtKB-EC"/>
</dbReference>
<comment type="function">
    <text evidence="7">Required for the formation of a threonylcarbamoyl group on adenosine at position 37 (t(6)A37) in tRNAs that read codons beginning with adenine. Is involved in the transfer of the threonylcarbamoyl moiety of threonylcarbamoyl-AMP (TC-AMP) to the N6 group of A37, together with TsaE and TsaB. TsaD likely plays a direct catalytic role in this reaction.</text>
</comment>
<dbReference type="HAMAP" id="MF_01445">
    <property type="entry name" value="TsaD"/>
    <property type="match status" value="1"/>
</dbReference>
<keyword evidence="5 7" id="KW-0012">Acyltransferase</keyword>
<protein>
    <recommendedName>
        <fullName evidence="7">tRNA N6-adenosine threonylcarbamoyltransferase</fullName>
        <ecNumber evidence="7">2.3.1.234</ecNumber>
    </recommendedName>
    <alternativeName>
        <fullName evidence="7">N6-L-threonylcarbamoyladenine synthase</fullName>
        <shortName evidence="7">t(6)A synthase</shortName>
    </alternativeName>
    <alternativeName>
        <fullName evidence="7">t(6)A37 threonylcarbamoyladenosine biosynthesis protein TsaD</fullName>
    </alternativeName>
    <alternativeName>
        <fullName evidence="7">tRNA threonylcarbamoyladenosine biosynthesis protein TsaD</fullName>
    </alternativeName>
</protein>
<dbReference type="InterPro" id="IPR022450">
    <property type="entry name" value="TsaD"/>
</dbReference>
<accession>A0ABS5J538</accession>
<keyword evidence="2 7" id="KW-0819">tRNA processing</keyword>
<comment type="similarity">
    <text evidence="7">Belongs to the KAE1 / TsaD family.</text>
</comment>
<dbReference type="EC" id="2.3.1.234" evidence="7"/>
<name>A0ABS5J538_9BACT</name>
<dbReference type="CDD" id="cd24133">
    <property type="entry name" value="ASKHA_NBD_TsaD_bac"/>
    <property type="match status" value="1"/>
</dbReference>